<keyword evidence="3" id="KW-1185">Reference proteome</keyword>
<accession>A0ABN3RMP3</accession>
<sequence>MSGTLSSVADKQKTYDFPQDLREAQLELHQVQSALADLYKRLPWSIEPLPGWTHTKENGHFHEAARPDSPGWSDEEQAQVAELRTRQLALAESVVTHAFWSTCDDTPAARSALKHLHAQDEAAEERQALGE</sequence>
<organism evidence="2 3">
    <name type="scientific">Streptomyces lunalinharesii</name>
    <dbReference type="NCBI Taxonomy" id="333384"/>
    <lineage>
        <taxon>Bacteria</taxon>
        <taxon>Bacillati</taxon>
        <taxon>Actinomycetota</taxon>
        <taxon>Actinomycetes</taxon>
        <taxon>Kitasatosporales</taxon>
        <taxon>Streptomycetaceae</taxon>
        <taxon>Streptomyces</taxon>
    </lineage>
</organism>
<name>A0ABN3RMP3_9ACTN</name>
<evidence type="ECO:0000313" key="3">
    <source>
        <dbReference type="Proteomes" id="UP001500994"/>
    </source>
</evidence>
<protein>
    <submittedName>
        <fullName evidence="2">Uncharacterized protein</fullName>
    </submittedName>
</protein>
<gene>
    <name evidence="2" type="ORF">GCM10009864_23140</name>
</gene>
<reference evidence="2 3" key="1">
    <citation type="journal article" date="2019" name="Int. J. Syst. Evol. Microbiol.">
        <title>The Global Catalogue of Microorganisms (GCM) 10K type strain sequencing project: providing services to taxonomists for standard genome sequencing and annotation.</title>
        <authorList>
            <consortium name="The Broad Institute Genomics Platform"/>
            <consortium name="The Broad Institute Genome Sequencing Center for Infectious Disease"/>
            <person name="Wu L."/>
            <person name="Ma J."/>
        </authorList>
    </citation>
    <scope>NUCLEOTIDE SEQUENCE [LARGE SCALE GENOMIC DNA]</scope>
    <source>
        <strain evidence="2 3">JCM 16374</strain>
    </source>
</reference>
<feature type="region of interest" description="Disordered" evidence="1">
    <location>
        <begin position="55"/>
        <end position="77"/>
    </location>
</feature>
<evidence type="ECO:0000313" key="2">
    <source>
        <dbReference type="EMBL" id="GAA2656489.1"/>
    </source>
</evidence>
<dbReference type="EMBL" id="BAAARK010000005">
    <property type="protein sequence ID" value="GAA2656489.1"/>
    <property type="molecule type" value="Genomic_DNA"/>
</dbReference>
<evidence type="ECO:0000256" key="1">
    <source>
        <dbReference type="SAM" id="MobiDB-lite"/>
    </source>
</evidence>
<feature type="compositionally biased region" description="Basic and acidic residues" evidence="1">
    <location>
        <begin position="55"/>
        <end position="66"/>
    </location>
</feature>
<dbReference type="Proteomes" id="UP001500994">
    <property type="component" value="Unassembled WGS sequence"/>
</dbReference>
<proteinExistence type="predicted"/>
<comment type="caution">
    <text evidence="2">The sequence shown here is derived from an EMBL/GenBank/DDBJ whole genome shotgun (WGS) entry which is preliminary data.</text>
</comment>